<dbReference type="GO" id="GO:0004176">
    <property type="term" value="F:ATP-dependent peptidase activity"/>
    <property type="evidence" value="ECO:0007669"/>
    <property type="project" value="InterPro"/>
</dbReference>
<accession>A0A2C9CCW9</accession>
<dbReference type="Pfam" id="PF17862">
    <property type="entry name" value="AAA_lid_3"/>
    <property type="match status" value="1"/>
</dbReference>
<keyword evidence="10" id="KW-0378">Hydrolase</keyword>
<evidence type="ECO:0000256" key="1">
    <source>
        <dbReference type="ARBA" id="ARBA00001947"/>
    </source>
</evidence>
<keyword evidence="5" id="KW-0862">Zinc</keyword>
<dbReference type="EMBL" id="LT934425">
    <property type="protein sequence ID" value="SOH03540.1"/>
    <property type="molecule type" value="Genomic_DNA"/>
</dbReference>
<organism evidence="10 11">
    <name type="scientific">Kuenenia stuttgartiensis</name>
    <dbReference type="NCBI Taxonomy" id="174633"/>
    <lineage>
        <taxon>Bacteria</taxon>
        <taxon>Pseudomonadati</taxon>
        <taxon>Planctomycetota</taxon>
        <taxon>Candidatus Brocadiia</taxon>
        <taxon>Candidatus Brocadiales</taxon>
        <taxon>Candidatus Brocadiaceae</taxon>
        <taxon>Candidatus Kuenenia</taxon>
    </lineage>
</organism>
<keyword evidence="11" id="KW-1185">Reference proteome</keyword>
<dbReference type="InterPro" id="IPR041569">
    <property type="entry name" value="AAA_lid_3"/>
</dbReference>
<dbReference type="EC" id="3.4.24.-" evidence="10"/>
<evidence type="ECO:0000256" key="4">
    <source>
        <dbReference type="ARBA" id="ARBA00022741"/>
    </source>
</evidence>
<evidence type="ECO:0000313" key="11">
    <source>
        <dbReference type="Proteomes" id="UP000221734"/>
    </source>
</evidence>
<dbReference type="SUPFAM" id="SSF140990">
    <property type="entry name" value="FtsH protease domain-like"/>
    <property type="match status" value="1"/>
</dbReference>
<dbReference type="InterPro" id="IPR037219">
    <property type="entry name" value="Peptidase_M41-like"/>
</dbReference>
<evidence type="ECO:0000313" key="10">
    <source>
        <dbReference type="EMBL" id="SOH03540.1"/>
    </source>
</evidence>
<dbReference type="Proteomes" id="UP000221734">
    <property type="component" value="Chromosome Kuenenia_stuttgartiensis_MBR1"/>
</dbReference>
<keyword evidence="10" id="KW-0132">Cell division</keyword>
<dbReference type="GO" id="GO:0006508">
    <property type="term" value="P:proteolysis"/>
    <property type="evidence" value="ECO:0007669"/>
    <property type="project" value="InterPro"/>
</dbReference>
<name>A0A2C9CCW9_KUEST</name>
<evidence type="ECO:0000259" key="9">
    <source>
        <dbReference type="Pfam" id="PF17862"/>
    </source>
</evidence>
<comment type="similarity">
    <text evidence="2">In the C-terminal section; belongs to the peptidase M41 family.</text>
</comment>
<dbReference type="PANTHER" id="PTHR43655">
    <property type="entry name" value="ATP-DEPENDENT PROTEASE"/>
    <property type="match status" value="1"/>
</dbReference>
<feature type="domain" description="AAA ATPase AAA+ lid" evidence="9">
    <location>
        <begin position="13"/>
        <end position="57"/>
    </location>
</feature>
<dbReference type="Pfam" id="PF01434">
    <property type="entry name" value="Peptidase_M41"/>
    <property type="match status" value="1"/>
</dbReference>
<dbReference type="GO" id="GO:0051301">
    <property type="term" value="P:cell division"/>
    <property type="evidence" value="ECO:0007669"/>
    <property type="project" value="UniProtKB-KW"/>
</dbReference>
<dbReference type="FunFam" id="1.10.8.60:FF:000001">
    <property type="entry name" value="ATP-dependent zinc metalloprotease FtsH"/>
    <property type="match status" value="1"/>
</dbReference>
<dbReference type="Gene3D" id="1.20.58.760">
    <property type="entry name" value="Peptidase M41"/>
    <property type="match status" value="1"/>
</dbReference>
<reference evidence="11" key="1">
    <citation type="submission" date="2017-10" db="EMBL/GenBank/DDBJ databases">
        <authorList>
            <person name="Frank J."/>
        </authorList>
    </citation>
    <scope>NUCLEOTIDE SEQUENCE [LARGE SCALE GENOMIC DNA]</scope>
</reference>
<keyword evidence="4" id="KW-0547">Nucleotide-binding</keyword>
<dbReference type="Gene3D" id="1.10.8.60">
    <property type="match status" value="1"/>
</dbReference>
<evidence type="ECO:0000256" key="6">
    <source>
        <dbReference type="ARBA" id="ARBA00022840"/>
    </source>
</evidence>
<sequence>MAVHAKSVKIDPDVSFKTIAKRTPGFTGADLANVINESALLAARHNKNSVGMEDLEAAIDRVLAGPERKSRIMSEAEKKTVAIHESGHTLIAAMLPKTDPVHKVSIIPRGTAALGYTMQLPIEDKYLTTESELLEISVSCLGVGPPKKLF</sequence>
<dbReference type="SUPFAM" id="SSF52540">
    <property type="entry name" value="P-loop containing nucleoside triphosphate hydrolases"/>
    <property type="match status" value="1"/>
</dbReference>
<dbReference type="GO" id="GO:0046872">
    <property type="term" value="F:metal ion binding"/>
    <property type="evidence" value="ECO:0007669"/>
    <property type="project" value="UniProtKB-KW"/>
</dbReference>
<keyword evidence="3" id="KW-0479">Metal-binding</keyword>
<keyword evidence="6" id="KW-0067">ATP-binding</keyword>
<dbReference type="KEGG" id="kst:KSMBR1_1036"/>
<gene>
    <name evidence="10" type="primary">ftsH_2</name>
    <name evidence="10" type="ORF">KSMBR1_1036</name>
</gene>
<dbReference type="PANTHER" id="PTHR43655:SF2">
    <property type="entry name" value="AFG3 LIKE MATRIX AAA PEPTIDASE SUBUNIT 2, ISOFORM A"/>
    <property type="match status" value="1"/>
</dbReference>
<keyword evidence="7" id="KW-0482">Metalloprotease</keyword>
<dbReference type="InterPro" id="IPR050928">
    <property type="entry name" value="ATP-dep_Zn_Metalloprotease"/>
</dbReference>
<comment type="cofactor">
    <cofactor evidence="1">
        <name>Zn(2+)</name>
        <dbReference type="ChEBI" id="CHEBI:29105"/>
    </cofactor>
</comment>
<feature type="domain" description="Peptidase M41" evidence="8">
    <location>
        <begin position="71"/>
        <end position="142"/>
    </location>
</feature>
<evidence type="ECO:0000259" key="8">
    <source>
        <dbReference type="Pfam" id="PF01434"/>
    </source>
</evidence>
<dbReference type="InterPro" id="IPR000642">
    <property type="entry name" value="Peptidase_M41"/>
</dbReference>
<keyword evidence="10" id="KW-0131">Cell cycle</keyword>
<evidence type="ECO:0000256" key="5">
    <source>
        <dbReference type="ARBA" id="ARBA00022833"/>
    </source>
</evidence>
<evidence type="ECO:0000256" key="7">
    <source>
        <dbReference type="ARBA" id="ARBA00023049"/>
    </source>
</evidence>
<dbReference type="InterPro" id="IPR027417">
    <property type="entry name" value="P-loop_NTPase"/>
</dbReference>
<protein>
    <submittedName>
        <fullName evidence="10">Fragment of cell division protein (Part 2)</fullName>
        <ecNumber evidence="10">3.4.24.-</ecNumber>
    </submittedName>
</protein>
<evidence type="ECO:0000256" key="3">
    <source>
        <dbReference type="ARBA" id="ARBA00022723"/>
    </source>
</evidence>
<evidence type="ECO:0000256" key="2">
    <source>
        <dbReference type="ARBA" id="ARBA00010044"/>
    </source>
</evidence>
<keyword evidence="7" id="KW-0645">Protease</keyword>
<dbReference type="GO" id="GO:0005524">
    <property type="term" value="F:ATP binding"/>
    <property type="evidence" value="ECO:0007669"/>
    <property type="project" value="UniProtKB-KW"/>
</dbReference>
<proteinExistence type="inferred from homology"/>
<dbReference type="GO" id="GO:0004222">
    <property type="term" value="F:metalloendopeptidase activity"/>
    <property type="evidence" value="ECO:0007669"/>
    <property type="project" value="InterPro"/>
</dbReference>
<dbReference type="AlphaFoldDB" id="A0A2C9CCW9"/>